<keyword evidence="5 6" id="KW-0472">Membrane</keyword>
<feature type="transmembrane region" description="Helical" evidence="6">
    <location>
        <begin position="125"/>
        <end position="143"/>
    </location>
</feature>
<feature type="transmembrane region" description="Helical" evidence="6">
    <location>
        <begin position="224"/>
        <end position="247"/>
    </location>
</feature>
<feature type="transmembrane region" description="Helical" evidence="6">
    <location>
        <begin position="152"/>
        <end position="173"/>
    </location>
</feature>
<evidence type="ECO:0000313" key="7">
    <source>
        <dbReference type="EMBL" id="HHH12860.1"/>
    </source>
</evidence>
<dbReference type="AlphaFoldDB" id="A0A7C5MZ11"/>
<feature type="transmembrane region" description="Helical" evidence="6">
    <location>
        <begin position="193"/>
        <end position="212"/>
    </location>
</feature>
<dbReference type="EMBL" id="DROM01000084">
    <property type="protein sequence ID" value="HHH12860.1"/>
    <property type="molecule type" value="Genomic_DNA"/>
</dbReference>
<name>A0A7C5MZ11_9GAMM</name>
<dbReference type="GO" id="GO:0022857">
    <property type="term" value="F:transmembrane transporter activity"/>
    <property type="evidence" value="ECO:0007669"/>
    <property type="project" value="InterPro"/>
</dbReference>
<dbReference type="GO" id="GO:0005886">
    <property type="term" value="C:plasma membrane"/>
    <property type="evidence" value="ECO:0007669"/>
    <property type="project" value="UniProtKB-SubCell"/>
</dbReference>
<dbReference type="PIRSF" id="PIRSF006060">
    <property type="entry name" value="AA_transporter"/>
    <property type="match status" value="1"/>
</dbReference>
<feature type="transmembrane region" description="Helical" evidence="6">
    <location>
        <begin position="401"/>
        <end position="419"/>
    </location>
</feature>
<feature type="transmembrane region" description="Helical" evidence="6">
    <location>
        <begin position="375"/>
        <end position="395"/>
    </location>
</feature>
<evidence type="ECO:0000256" key="2">
    <source>
        <dbReference type="ARBA" id="ARBA00022475"/>
    </source>
</evidence>
<dbReference type="InterPro" id="IPR050367">
    <property type="entry name" value="APC_superfamily"/>
</dbReference>
<evidence type="ECO:0000256" key="5">
    <source>
        <dbReference type="ARBA" id="ARBA00023136"/>
    </source>
</evidence>
<dbReference type="Proteomes" id="UP000886100">
    <property type="component" value="Unassembled WGS sequence"/>
</dbReference>
<dbReference type="PANTHER" id="PTHR42770:SF11">
    <property type="entry name" value="INNER MEMBRANE TRANSPORT PROTEIN YBAT"/>
    <property type="match status" value="1"/>
</dbReference>
<comment type="caution">
    <text evidence="7">The sequence shown here is derived from an EMBL/GenBank/DDBJ whole genome shotgun (WGS) entry which is preliminary data.</text>
</comment>
<feature type="transmembrane region" description="Helical" evidence="6">
    <location>
        <begin position="267"/>
        <end position="296"/>
    </location>
</feature>
<evidence type="ECO:0000256" key="6">
    <source>
        <dbReference type="SAM" id="Phobius"/>
    </source>
</evidence>
<sequence>MNTVSDKLGLWEAVALAVGSMIGASIFSIFGLGAQIAGHDLPLVFVLSGLLAFLVAYSYAHLGARIVSNAGPMEFILRGMGDGVVTGALSILTWLTYVVSIALFAKGFTGYFLPLVGLGDTPVNRALTEAGLIGFFTALNFFGSRTVGRAEFVIVLVKVAVLGLFVALGIWSVRPEWIRPSFEAAQGPRLLDATAVFFLSYMGFGLITNASENIRDARRNVSRAIYLSIAIVTLIYISVAVVAVGNLPLEELERARDFALAEASRPFLGHFGYVLVSVGALFSIASAMNATLYGGANIAYALARKGELPGVFERKSWFSAPEGLYITSGLGLLFALLFNLNGIASITSAVYMVIYLFVIWSHYRLAGKYGGNRPFLLFALVAVMVIFGVLLHYQWQTNRMAFHATWITFLTTLGVELIYRRITRRTLSRRLTASS</sequence>
<proteinExistence type="predicted"/>
<dbReference type="Gene3D" id="1.20.1740.10">
    <property type="entry name" value="Amino acid/polyamine transporter I"/>
    <property type="match status" value="1"/>
</dbReference>
<dbReference type="InterPro" id="IPR002293">
    <property type="entry name" value="AA/rel_permease1"/>
</dbReference>
<feature type="transmembrane region" description="Helical" evidence="6">
    <location>
        <begin position="317"/>
        <end position="337"/>
    </location>
</feature>
<evidence type="ECO:0000256" key="3">
    <source>
        <dbReference type="ARBA" id="ARBA00022692"/>
    </source>
</evidence>
<keyword evidence="4 6" id="KW-1133">Transmembrane helix</keyword>
<dbReference type="Pfam" id="PF13520">
    <property type="entry name" value="AA_permease_2"/>
    <property type="match status" value="1"/>
</dbReference>
<keyword evidence="2" id="KW-1003">Cell membrane</keyword>
<feature type="transmembrane region" description="Helical" evidence="6">
    <location>
        <begin position="83"/>
        <end position="105"/>
    </location>
</feature>
<reference evidence="7" key="1">
    <citation type="journal article" date="2020" name="mSystems">
        <title>Genome- and Community-Level Interaction Insights into Carbon Utilization and Element Cycling Functions of Hydrothermarchaeota in Hydrothermal Sediment.</title>
        <authorList>
            <person name="Zhou Z."/>
            <person name="Liu Y."/>
            <person name="Xu W."/>
            <person name="Pan J."/>
            <person name="Luo Z.H."/>
            <person name="Li M."/>
        </authorList>
    </citation>
    <scope>NUCLEOTIDE SEQUENCE [LARGE SCALE GENOMIC DNA]</scope>
    <source>
        <strain evidence="7">HyVt-535</strain>
    </source>
</reference>
<dbReference type="PANTHER" id="PTHR42770">
    <property type="entry name" value="AMINO ACID TRANSPORTER-RELATED"/>
    <property type="match status" value="1"/>
</dbReference>
<evidence type="ECO:0000256" key="1">
    <source>
        <dbReference type="ARBA" id="ARBA00004651"/>
    </source>
</evidence>
<accession>A0A7C5MZ11</accession>
<comment type="subcellular location">
    <subcellularLocation>
        <location evidence="1">Cell membrane</location>
        <topology evidence="1">Multi-pass membrane protein</topology>
    </subcellularLocation>
</comment>
<evidence type="ECO:0000256" key="4">
    <source>
        <dbReference type="ARBA" id="ARBA00022989"/>
    </source>
</evidence>
<feature type="transmembrane region" description="Helical" evidence="6">
    <location>
        <begin position="43"/>
        <end position="62"/>
    </location>
</feature>
<protein>
    <submittedName>
        <fullName evidence="7">Amino acid permease</fullName>
    </submittedName>
</protein>
<organism evidence="7">
    <name type="scientific">Thiolapillus brandeum</name>
    <dbReference type="NCBI Taxonomy" id="1076588"/>
    <lineage>
        <taxon>Bacteria</taxon>
        <taxon>Pseudomonadati</taxon>
        <taxon>Pseudomonadota</taxon>
        <taxon>Gammaproteobacteria</taxon>
        <taxon>Chromatiales</taxon>
        <taxon>Sedimenticolaceae</taxon>
        <taxon>Thiolapillus</taxon>
    </lineage>
</organism>
<keyword evidence="3 6" id="KW-0812">Transmembrane</keyword>
<gene>
    <name evidence="7" type="ORF">ENJ98_01355</name>
</gene>
<feature type="transmembrane region" description="Helical" evidence="6">
    <location>
        <begin position="343"/>
        <end position="363"/>
    </location>
</feature>
<feature type="transmembrane region" description="Helical" evidence="6">
    <location>
        <begin position="12"/>
        <end position="37"/>
    </location>
</feature>